<evidence type="ECO:0000313" key="1">
    <source>
        <dbReference type="EMBL" id="CAH1453594.1"/>
    </source>
</evidence>
<dbReference type="Proteomes" id="UP001157418">
    <property type="component" value="Unassembled WGS sequence"/>
</dbReference>
<organism evidence="1 2">
    <name type="scientific">Lactuca virosa</name>
    <dbReference type="NCBI Taxonomy" id="75947"/>
    <lineage>
        <taxon>Eukaryota</taxon>
        <taxon>Viridiplantae</taxon>
        <taxon>Streptophyta</taxon>
        <taxon>Embryophyta</taxon>
        <taxon>Tracheophyta</taxon>
        <taxon>Spermatophyta</taxon>
        <taxon>Magnoliopsida</taxon>
        <taxon>eudicotyledons</taxon>
        <taxon>Gunneridae</taxon>
        <taxon>Pentapetalae</taxon>
        <taxon>asterids</taxon>
        <taxon>campanulids</taxon>
        <taxon>Asterales</taxon>
        <taxon>Asteraceae</taxon>
        <taxon>Cichorioideae</taxon>
        <taxon>Cichorieae</taxon>
        <taxon>Lactucinae</taxon>
        <taxon>Lactuca</taxon>
    </lineage>
</organism>
<comment type="caution">
    <text evidence="1">The sequence shown here is derived from an EMBL/GenBank/DDBJ whole genome shotgun (WGS) entry which is preliminary data.</text>
</comment>
<gene>
    <name evidence="1" type="ORF">LVIROSA_LOCUS38827</name>
</gene>
<accession>A0AAU9PTU5</accession>
<keyword evidence="2" id="KW-1185">Reference proteome</keyword>
<protein>
    <submittedName>
        <fullName evidence="1">Uncharacterized protein</fullName>
    </submittedName>
</protein>
<dbReference type="AlphaFoldDB" id="A0AAU9PTU5"/>
<evidence type="ECO:0000313" key="2">
    <source>
        <dbReference type="Proteomes" id="UP001157418"/>
    </source>
</evidence>
<proteinExistence type="predicted"/>
<dbReference type="Pfam" id="PF12576">
    <property type="entry name" value="DUF3754"/>
    <property type="match status" value="1"/>
</dbReference>
<sequence length="329" mass="37799">MTSSSTQLRSRLVGADRFPLGEGESNQRNVSLKCFSGGYKILRFQNIILDGLHTQAANPFAIVLSPNLRNVRIFCHICSKICSNEEIDVAQSGQSLLNLVITVDESKIDKDLLKRYFAEHHHDNLPDFADKYVIFRRGIGLDKTTDYFIMEKVDMIISHLWGWIMRITRTEKLFSKKNPFTEFDERASTKGEKERGFHVKHFKNIPMADMEIVLPEKNNPSLTPMDWVKFLISAVVGLERKTTGLAWLGGRGISGYMKLSVRNLVTSCYPSNRDLQRTIHMSIPCRWPTTKLHHTFTNNRLSFKGYLLANKIFRTSFLLTKSTCLFAYH</sequence>
<dbReference type="PANTHER" id="PTHR33645">
    <property type="entry name" value="AMINOPEPTIDASE (DUF3754)"/>
    <property type="match status" value="1"/>
</dbReference>
<reference evidence="1 2" key="1">
    <citation type="submission" date="2022-01" db="EMBL/GenBank/DDBJ databases">
        <authorList>
            <person name="Xiong W."/>
            <person name="Schranz E."/>
        </authorList>
    </citation>
    <scope>NUCLEOTIDE SEQUENCE [LARGE SCALE GENOMIC DNA]</scope>
</reference>
<dbReference type="PANTHER" id="PTHR33645:SF11">
    <property type="entry name" value="AMINOPEPTIDASE (DUF3754)"/>
    <property type="match status" value="1"/>
</dbReference>
<dbReference type="EMBL" id="CAKMRJ010005745">
    <property type="protein sequence ID" value="CAH1453594.1"/>
    <property type="molecule type" value="Genomic_DNA"/>
</dbReference>
<dbReference type="InterPro" id="IPR022227">
    <property type="entry name" value="DUF3754"/>
</dbReference>
<name>A0AAU9PTU5_9ASTR</name>